<dbReference type="HOGENOM" id="CLU_1510636_0_0_1"/>
<feature type="compositionally biased region" description="Basic and acidic residues" evidence="1">
    <location>
        <begin position="1"/>
        <end position="11"/>
    </location>
</feature>
<protein>
    <submittedName>
        <fullName evidence="2">Uncharacterized protein</fullName>
    </submittedName>
</protein>
<organism evidence="2 3">
    <name type="scientific">Fibroporia radiculosa</name>
    <dbReference type="NCBI Taxonomy" id="599839"/>
    <lineage>
        <taxon>Eukaryota</taxon>
        <taxon>Fungi</taxon>
        <taxon>Dikarya</taxon>
        <taxon>Basidiomycota</taxon>
        <taxon>Agaricomycotina</taxon>
        <taxon>Agaricomycetes</taxon>
        <taxon>Polyporales</taxon>
        <taxon>Fibroporiaceae</taxon>
        <taxon>Fibroporia</taxon>
    </lineage>
</organism>
<accession>J4I3R2</accession>
<feature type="region of interest" description="Disordered" evidence="1">
    <location>
        <begin position="1"/>
        <end position="20"/>
    </location>
</feature>
<dbReference type="RefSeq" id="XP_012176778.1">
    <property type="nucleotide sequence ID" value="XM_012321388.1"/>
</dbReference>
<evidence type="ECO:0000313" key="2">
    <source>
        <dbReference type="EMBL" id="CCM06757.1"/>
    </source>
</evidence>
<gene>
    <name evidence="2" type="ORF">FIBRA_09054</name>
</gene>
<proteinExistence type="predicted"/>
<dbReference type="InParanoid" id="J4I3R2"/>
<dbReference type="GeneID" id="24101657"/>
<reference evidence="2 3" key="1">
    <citation type="journal article" date="2012" name="Appl. Environ. Microbiol.">
        <title>Short-read sequencing for genomic analysis of the brown rot fungus Fibroporia radiculosa.</title>
        <authorList>
            <person name="Tang J.D."/>
            <person name="Perkins A.D."/>
            <person name="Sonstegard T.S."/>
            <person name="Schroeder S.G."/>
            <person name="Burgess S.C."/>
            <person name="Diehl S.V."/>
        </authorList>
    </citation>
    <scope>NUCLEOTIDE SEQUENCE [LARGE SCALE GENOMIC DNA]</scope>
    <source>
        <strain evidence="2 3">TFFH 294</strain>
    </source>
</reference>
<dbReference type="AlphaFoldDB" id="J4I3R2"/>
<dbReference type="EMBL" id="HE797489">
    <property type="protein sequence ID" value="CCM06757.1"/>
    <property type="molecule type" value="Genomic_DNA"/>
</dbReference>
<evidence type="ECO:0000256" key="1">
    <source>
        <dbReference type="SAM" id="MobiDB-lite"/>
    </source>
</evidence>
<dbReference type="Proteomes" id="UP000006352">
    <property type="component" value="Unassembled WGS sequence"/>
</dbReference>
<sequence length="178" mass="19582">MAPDPEGHPDPLHGLPPNASGLAHALRQVGHTNMHDLRNTIQIVDPLSSVGPAVWRHSSMRTPGLYSANPPPAPPEASTSGRTSLPEPEVSIRPLFCPAAMFPILSKDPKQTKLASHLKHAKQADPEHFALVQAQIYKQCQCVLDWSNPFTWKHREEILAGWNNIIGEAHPDCLDKEL</sequence>
<keyword evidence="3" id="KW-1185">Reference proteome</keyword>
<feature type="region of interest" description="Disordered" evidence="1">
    <location>
        <begin position="61"/>
        <end position="86"/>
    </location>
</feature>
<name>J4I3R2_9APHY</name>
<evidence type="ECO:0000313" key="3">
    <source>
        <dbReference type="Proteomes" id="UP000006352"/>
    </source>
</evidence>